<evidence type="ECO:0000256" key="1">
    <source>
        <dbReference type="ARBA" id="ARBA00004141"/>
    </source>
</evidence>
<feature type="transmembrane region" description="Helical" evidence="6">
    <location>
        <begin position="20"/>
        <end position="42"/>
    </location>
</feature>
<dbReference type="SUPFAM" id="SSF103473">
    <property type="entry name" value="MFS general substrate transporter"/>
    <property type="match status" value="1"/>
</dbReference>
<keyword evidence="3 6" id="KW-0812">Transmembrane</keyword>
<name>A0AAW0RR66_9HYPO</name>
<keyword evidence="4 6" id="KW-1133">Transmembrane helix</keyword>
<gene>
    <name evidence="7" type="ORF">G3M48_005742</name>
</gene>
<evidence type="ECO:0000256" key="6">
    <source>
        <dbReference type="SAM" id="Phobius"/>
    </source>
</evidence>
<evidence type="ECO:0000256" key="2">
    <source>
        <dbReference type="ARBA" id="ARBA00022448"/>
    </source>
</evidence>
<proteinExistence type="predicted"/>
<dbReference type="PANTHER" id="PTHR43791:SF67">
    <property type="entry name" value="TRANSPORTER, PUTATIVE (AFU_ORTHOLOGUE AFUA_3G04010)-RELATED"/>
    <property type="match status" value="1"/>
</dbReference>
<comment type="subcellular location">
    <subcellularLocation>
        <location evidence="1">Membrane</location>
        <topology evidence="1">Multi-pass membrane protein</topology>
    </subcellularLocation>
</comment>
<evidence type="ECO:0000256" key="4">
    <source>
        <dbReference type="ARBA" id="ARBA00022989"/>
    </source>
</evidence>
<dbReference type="EMBL" id="JAAHCF010000383">
    <property type="protein sequence ID" value="KAK8144491.1"/>
    <property type="molecule type" value="Genomic_DNA"/>
</dbReference>
<protein>
    <submittedName>
        <fullName evidence="7">Uncharacterized protein</fullName>
    </submittedName>
</protein>
<reference evidence="7 8" key="1">
    <citation type="submission" date="2020-02" db="EMBL/GenBank/DDBJ databases">
        <title>Comparative genomics of the hypocrealean fungal genus Beauvera.</title>
        <authorList>
            <person name="Showalter D.N."/>
            <person name="Bushley K.E."/>
            <person name="Rehner S.A."/>
        </authorList>
    </citation>
    <scope>NUCLEOTIDE SEQUENCE [LARGE SCALE GENOMIC DNA]</scope>
    <source>
        <strain evidence="7 8">ARSEF4384</strain>
    </source>
</reference>
<keyword evidence="5 6" id="KW-0472">Membrane</keyword>
<keyword evidence="2" id="KW-0813">Transport</keyword>
<dbReference type="InterPro" id="IPR036259">
    <property type="entry name" value="MFS_trans_sf"/>
</dbReference>
<evidence type="ECO:0000256" key="3">
    <source>
        <dbReference type="ARBA" id="ARBA00022692"/>
    </source>
</evidence>
<accession>A0AAW0RR66</accession>
<dbReference type="GO" id="GO:0022857">
    <property type="term" value="F:transmembrane transporter activity"/>
    <property type="evidence" value="ECO:0007669"/>
    <property type="project" value="TreeGrafter"/>
</dbReference>
<dbReference type="Proteomes" id="UP001397290">
    <property type="component" value="Unassembled WGS sequence"/>
</dbReference>
<sequence>MVSPSTTPARFPAISSSKKVSLQIWLPFLAFAWGIITIGIGSMREYKDFMILQAVLGIFEGGPFPGIVLYFSRMCTRGELAVRISVLYTGGSLSGAFGGLLACGLSAIGPRGRLERLALDIYRGGCHSVLSSAKSHFSGLDNA</sequence>
<dbReference type="GO" id="GO:0016020">
    <property type="term" value="C:membrane"/>
    <property type="evidence" value="ECO:0007669"/>
    <property type="project" value="UniProtKB-SubCell"/>
</dbReference>
<organism evidence="7 8">
    <name type="scientific">Beauveria asiatica</name>
    <dbReference type="NCBI Taxonomy" id="1069075"/>
    <lineage>
        <taxon>Eukaryota</taxon>
        <taxon>Fungi</taxon>
        <taxon>Dikarya</taxon>
        <taxon>Ascomycota</taxon>
        <taxon>Pezizomycotina</taxon>
        <taxon>Sordariomycetes</taxon>
        <taxon>Hypocreomycetidae</taxon>
        <taxon>Hypocreales</taxon>
        <taxon>Cordycipitaceae</taxon>
        <taxon>Beauveria</taxon>
    </lineage>
</organism>
<evidence type="ECO:0000313" key="7">
    <source>
        <dbReference type="EMBL" id="KAK8144491.1"/>
    </source>
</evidence>
<evidence type="ECO:0000256" key="5">
    <source>
        <dbReference type="ARBA" id="ARBA00023136"/>
    </source>
</evidence>
<dbReference type="PANTHER" id="PTHR43791">
    <property type="entry name" value="PERMEASE-RELATED"/>
    <property type="match status" value="1"/>
</dbReference>
<keyword evidence="8" id="KW-1185">Reference proteome</keyword>
<feature type="transmembrane region" description="Helical" evidence="6">
    <location>
        <begin position="84"/>
        <end position="108"/>
    </location>
</feature>
<feature type="transmembrane region" description="Helical" evidence="6">
    <location>
        <begin position="49"/>
        <end position="72"/>
    </location>
</feature>
<dbReference type="AlphaFoldDB" id="A0AAW0RR66"/>
<comment type="caution">
    <text evidence="7">The sequence shown here is derived from an EMBL/GenBank/DDBJ whole genome shotgun (WGS) entry which is preliminary data.</text>
</comment>
<evidence type="ECO:0000313" key="8">
    <source>
        <dbReference type="Proteomes" id="UP001397290"/>
    </source>
</evidence>
<dbReference type="Gene3D" id="1.20.1250.20">
    <property type="entry name" value="MFS general substrate transporter like domains"/>
    <property type="match status" value="1"/>
</dbReference>